<evidence type="ECO:0000256" key="1">
    <source>
        <dbReference type="SAM" id="MobiDB-lite"/>
    </source>
</evidence>
<evidence type="ECO:0000256" key="2">
    <source>
        <dbReference type="SAM" id="Phobius"/>
    </source>
</evidence>
<keyword evidence="4" id="KW-1185">Reference proteome</keyword>
<feature type="compositionally biased region" description="Basic and acidic residues" evidence="1">
    <location>
        <begin position="84"/>
        <end position="106"/>
    </location>
</feature>
<feature type="region of interest" description="Disordered" evidence="1">
    <location>
        <begin position="1"/>
        <end position="106"/>
    </location>
</feature>
<dbReference type="RefSeq" id="WP_075692288.1">
    <property type="nucleotide sequence ID" value="NZ_CP009248.1"/>
</dbReference>
<organism evidence="3 4">
    <name type="scientific">Corynebacterium sphenisci DSM 44792</name>
    <dbReference type="NCBI Taxonomy" id="1437874"/>
    <lineage>
        <taxon>Bacteria</taxon>
        <taxon>Bacillati</taxon>
        <taxon>Actinomycetota</taxon>
        <taxon>Actinomycetes</taxon>
        <taxon>Mycobacteriales</taxon>
        <taxon>Corynebacteriaceae</taxon>
        <taxon>Corynebacterium</taxon>
    </lineage>
</organism>
<dbReference type="STRING" id="1437874.CSPHI_08040"/>
<dbReference type="Pfam" id="PF11241">
    <property type="entry name" value="DUF3043"/>
    <property type="match status" value="1"/>
</dbReference>
<reference evidence="3 4" key="1">
    <citation type="submission" date="2014-08" db="EMBL/GenBank/DDBJ databases">
        <title>Complete genome sequence of Corynebacterium sphenisci CECT 5990(T) (=DSM 44792(T)), isolated from healthy wild penguins.</title>
        <authorList>
            <person name="Ruckert C."/>
            <person name="Albersmeier A."/>
            <person name="Winkler A."/>
            <person name="Kalinowski J."/>
        </authorList>
    </citation>
    <scope>NUCLEOTIDE SEQUENCE [LARGE SCALE GENOMIC DNA]</scope>
    <source>
        <strain evidence="3 4">DSM 44792</strain>
    </source>
</reference>
<feature type="transmembrane region" description="Helical" evidence="2">
    <location>
        <begin position="144"/>
        <end position="166"/>
    </location>
</feature>
<sequence length="240" mass="26891">MKLPWRNEEHDADAAGARPAGDPDQRPAEDRPGGGGRGRGKAYTPKKGRPTPKRKEVERAQGIRRGPVEPPMTAKEARARRKAEKATMSKAELKAKRARERAERREARRIADERMAAGDERYLLPRDQGPERALVRDYVDSRRFVANIFLPFALVLLLVMLLGQAFPTLANIISLISMGLLVLLFVEGILIGRNANKLVRERFPKFTGTGFGLGFYAYSRASQPRRLRTPRPRVDVGAEV</sequence>
<dbReference type="InterPro" id="IPR021403">
    <property type="entry name" value="DUF3043"/>
</dbReference>
<feature type="compositionally biased region" description="Basic and acidic residues" evidence="1">
    <location>
        <begin position="21"/>
        <end position="32"/>
    </location>
</feature>
<evidence type="ECO:0000313" key="4">
    <source>
        <dbReference type="Proteomes" id="UP000185469"/>
    </source>
</evidence>
<protein>
    <submittedName>
        <fullName evidence="3">Membrane protein</fullName>
    </submittedName>
</protein>
<feature type="compositionally biased region" description="Basic and acidic residues" evidence="1">
    <location>
        <begin position="1"/>
        <end position="13"/>
    </location>
</feature>
<evidence type="ECO:0000313" key="3">
    <source>
        <dbReference type="EMBL" id="APT90994.1"/>
    </source>
</evidence>
<dbReference type="EMBL" id="CP009248">
    <property type="protein sequence ID" value="APT90994.1"/>
    <property type="molecule type" value="Genomic_DNA"/>
</dbReference>
<gene>
    <name evidence="3" type="ORF">CSPHI_08040</name>
</gene>
<dbReference type="Proteomes" id="UP000185469">
    <property type="component" value="Chromosome"/>
</dbReference>
<accession>A0A1L7CYU2</accession>
<feature type="compositionally biased region" description="Basic residues" evidence="1">
    <location>
        <begin position="38"/>
        <end position="52"/>
    </location>
</feature>
<feature type="transmembrane region" description="Helical" evidence="2">
    <location>
        <begin position="172"/>
        <end position="192"/>
    </location>
</feature>
<proteinExistence type="predicted"/>
<dbReference type="KEGG" id="csph:CSPHI_08040"/>
<name>A0A1L7CYU2_9CORY</name>
<keyword evidence="2" id="KW-1133">Transmembrane helix</keyword>
<keyword evidence="2" id="KW-0472">Membrane</keyword>
<keyword evidence="2" id="KW-0812">Transmembrane</keyword>
<dbReference type="AlphaFoldDB" id="A0A1L7CYU2"/>